<feature type="transmembrane region" description="Helical" evidence="3">
    <location>
        <begin position="560"/>
        <end position="579"/>
    </location>
</feature>
<keyword evidence="2" id="KW-0175">Coiled coil</keyword>
<dbReference type="OrthoDB" id="28713at2"/>
<feature type="transmembrane region" description="Helical" evidence="3">
    <location>
        <begin position="500"/>
        <end position="523"/>
    </location>
</feature>
<reference evidence="5 6" key="1">
    <citation type="submission" date="2019-07" db="EMBL/GenBank/DDBJ databases">
        <title>Draft genome sequences of 15 bacterial species constituting the stable defined intestinal microbiota of the GM15 gnotobiotic mouse model.</title>
        <authorList>
            <person name="Elie C."/>
            <person name="Mathieu A."/>
            <person name="Saliou A."/>
            <person name="Darnaud M."/>
            <person name="Leulier F."/>
            <person name="Tamellini A."/>
        </authorList>
    </citation>
    <scope>NUCLEOTIDE SEQUENCE [LARGE SCALE GENOMIC DNA]</scope>
    <source>
        <strain evidence="6">ASF 502</strain>
    </source>
</reference>
<dbReference type="RefSeq" id="WP_049946559.1">
    <property type="nucleotide sequence ID" value="NZ_VIRB01000045.1"/>
</dbReference>
<accession>A0A9X5H486</accession>
<dbReference type="InterPro" id="IPR010090">
    <property type="entry name" value="Phage_tape_meas"/>
</dbReference>
<evidence type="ECO:0000313" key="6">
    <source>
        <dbReference type="Proteomes" id="UP000474104"/>
    </source>
</evidence>
<proteinExistence type="predicted"/>
<gene>
    <name evidence="5" type="ORF">FMM80_06535</name>
</gene>
<evidence type="ECO:0000256" key="3">
    <source>
        <dbReference type="SAM" id="Phobius"/>
    </source>
</evidence>
<dbReference type="Pfam" id="PF10145">
    <property type="entry name" value="PhageMin_Tail"/>
    <property type="match status" value="1"/>
</dbReference>
<evidence type="ECO:0000259" key="4">
    <source>
        <dbReference type="Pfam" id="PF10145"/>
    </source>
</evidence>
<feature type="domain" description="Phage tail tape measure protein" evidence="4">
    <location>
        <begin position="208"/>
        <end position="407"/>
    </location>
</feature>
<keyword evidence="3" id="KW-0472">Membrane</keyword>
<dbReference type="PANTHER" id="PTHR37813">
    <property type="entry name" value="FELS-2 PROPHAGE PROTEIN"/>
    <property type="match status" value="1"/>
</dbReference>
<dbReference type="AlphaFoldDB" id="A0A9X5H486"/>
<dbReference type="EMBL" id="VIRB01000045">
    <property type="protein sequence ID" value="NDO68362.1"/>
    <property type="molecule type" value="Genomic_DNA"/>
</dbReference>
<keyword evidence="3" id="KW-0812">Transmembrane</keyword>
<comment type="caution">
    <text evidence="5">The sequence shown here is derived from an EMBL/GenBank/DDBJ whole genome shotgun (WGS) entry which is preliminary data.</text>
</comment>
<keyword evidence="1" id="KW-1188">Viral release from host cell</keyword>
<name>A0A9X5H486_9FIRM</name>
<keyword evidence="3" id="KW-1133">Transmembrane helix</keyword>
<feature type="transmembrane region" description="Helical" evidence="3">
    <location>
        <begin position="535"/>
        <end position="554"/>
    </location>
</feature>
<dbReference type="Proteomes" id="UP000474104">
    <property type="component" value="Unassembled WGS sequence"/>
</dbReference>
<feature type="coiled-coil region" evidence="2">
    <location>
        <begin position="113"/>
        <end position="140"/>
    </location>
</feature>
<organism evidence="5 6">
    <name type="scientific">Schaedlerella arabinosiphila</name>
    <dbReference type="NCBI Taxonomy" id="2044587"/>
    <lineage>
        <taxon>Bacteria</taxon>
        <taxon>Bacillati</taxon>
        <taxon>Bacillota</taxon>
        <taxon>Clostridia</taxon>
        <taxon>Lachnospirales</taxon>
        <taxon>Lachnospiraceae</taxon>
        <taxon>Schaedlerella</taxon>
    </lineage>
</organism>
<sequence length="993" mass="103775">MGAGVAPFFVGERRVRVVASRIQGITVEIGGDTTKLSTALSKVNKEIRDTQAQLKDVNKLLKLDPGNAELMAQKQRLLAQAVGETREKLEALRLAGQQANEALAKGEISRSQYDALQREIAETEQALWDLERQAEQASVALQKIGAAGEKLRDVGSAIEGAGRKLMPVTAAVGGLSAAAVKVASDFDSAMSQVAAVSGAAGKELDALRDKAREMGSKTKFSASEAAEAMNYMAMAGWKTGDVLEGIEGIMNLAAASGEDLATTSDIVTDALTALGLSAADSGHFADILAAASSNANTNVAMMGETFKYCAPVAGALGFTAEDTAEAIGLMANAGIKSSQAGTAMRTMLTSLTGEVTFVGDAFGELTVQTVNADGSMRSLGDILGDCRAAFSQMSEAERAANAEALVGKNAMSGFLAVMNAAPGDIEKLNSAINNCDGTAERMAETMQDNLAGQLTILKSQLEELAISIGEILMPSIRQVVGWIQGLVDWLNGLDEGTKKVIVTVALVAAALGPVLIVVGKVVGAVGTILTVVPKVAGAVSGVIGFVSGTVVPALSAVVAAIGWVPIAIAAVIGAVVLLYNKCEWFRDAVDAVWAQVRDFFVSAWEVICSFFTETIPAAWEALVSFFEGIPAWWSGLWQSVGDFFGSVWTGMMENPVLAGIVDMIRSLWENLSVTLQGIWSGIQAAASGAWELIKNVVLGPVLLLIDLVTGNFTKLKEDALHIWTNIQQAASAIWTGIGQMVGSAVQGLVNHVSILLSGLQDFMGNLWSVVSSAAVVAWNGLKNLVVSVAGNLRQSAVEAFRGMVSGIGSALASLGSVVQNGFQSAIGFITSLPGRALQWGMDFINGIAEGIRSAIGNVVSAVSDVADKIRSFLHFSVPDEGPLTDYESWMPDFMGGLARGIERSRGLVRKAVEGVAGDMVVSPKLADMQAVQAQGASLEAVRQMVSGLREMFAGMQSGENFGTICIPVYVGGTLLDEVVVDAQARQNLRSGGR</sequence>
<dbReference type="PANTHER" id="PTHR37813:SF1">
    <property type="entry name" value="FELS-2 PROPHAGE PROTEIN"/>
    <property type="match status" value="1"/>
</dbReference>
<evidence type="ECO:0000313" key="5">
    <source>
        <dbReference type="EMBL" id="NDO68362.1"/>
    </source>
</evidence>
<evidence type="ECO:0000256" key="1">
    <source>
        <dbReference type="ARBA" id="ARBA00022612"/>
    </source>
</evidence>
<dbReference type="NCBIfam" id="TIGR01760">
    <property type="entry name" value="tape_meas_TP901"/>
    <property type="match status" value="1"/>
</dbReference>
<protein>
    <submittedName>
        <fullName evidence="5">Phage tail tape measure protein</fullName>
    </submittedName>
</protein>
<evidence type="ECO:0000256" key="2">
    <source>
        <dbReference type="SAM" id="Coils"/>
    </source>
</evidence>
<dbReference type="Gene3D" id="1.20.120.20">
    <property type="entry name" value="Apolipoprotein"/>
    <property type="match status" value="1"/>
</dbReference>